<feature type="transmembrane region" description="Helical" evidence="1">
    <location>
        <begin position="100"/>
        <end position="122"/>
    </location>
</feature>
<keyword evidence="3" id="KW-1185">Reference proteome</keyword>
<accession>A0ABQ5UZY4</accession>
<gene>
    <name evidence="2" type="ORF">GCM10007854_18050</name>
</gene>
<feature type="transmembrane region" description="Helical" evidence="1">
    <location>
        <begin position="46"/>
        <end position="65"/>
    </location>
</feature>
<evidence type="ECO:0000256" key="1">
    <source>
        <dbReference type="SAM" id="Phobius"/>
    </source>
</evidence>
<protein>
    <recommendedName>
        <fullName evidence="4">DUF4345 domain-containing protein</fullName>
    </recommendedName>
</protein>
<evidence type="ECO:0008006" key="4">
    <source>
        <dbReference type="Google" id="ProtNLM"/>
    </source>
</evidence>
<evidence type="ECO:0000313" key="3">
    <source>
        <dbReference type="Proteomes" id="UP001161390"/>
    </source>
</evidence>
<dbReference type="EMBL" id="BSNJ01000003">
    <property type="protein sequence ID" value="GLQ20850.1"/>
    <property type="molecule type" value="Genomic_DNA"/>
</dbReference>
<proteinExistence type="predicted"/>
<sequence length="127" mass="14274">MTAWRIQLLLAFVFLSLGGWVLLFPGTVERLALLSEFQHNSATTRLLLGCFGAQAVLCGTVIALSEFKARTFLVVGLVGSIPFFVFNYYFLFVAKMFTPLMWLDFAGNVAILTLCLMGWRLLRRQDA</sequence>
<keyword evidence="1" id="KW-1133">Transmembrane helix</keyword>
<name>A0ABQ5UZY4_9PROT</name>
<feature type="transmembrane region" description="Helical" evidence="1">
    <location>
        <begin position="72"/>
        <end position="94"/>
    </location>
</feature>
<organism evidence="2 3">
    <name type="scientific">Algimonas porphyrae</name>
    <dbReference type="NCBI Taxonomy" id="1128113"/>
    <lineage>
        <taxon>Bacteria</taxon>
        <taxon>Pseudomonadati</taxon>
        <taxon>Pseudomonadota</taxon>
        <taxon>Alphaproteobacteria</taxon>
        <taxon>Maricaulales</taxon>
        <taxon>Robiginitomaculaceae</taxon>
        <taxon>Algimonas</taxon>
    </lineage>
</organism>
<keyword evidence="1" id="KW-0812">Transmembrane</keyword>
<evidence type="ECO:0000313" key="2">
    <source>
        <dbReference type="EMBL" id="GLQ20850.1"/>
    </source>
</evidence>
<reference evidence="2" key="2">
    <citation type="submission" date="2023-01" db="EMBL/GenBank/DDBJ databases">
        <title>Draft genome sequence of Algimonas porphyrae strain NBRC 108216.</title>
        <authorList>
            <person name="Sun Q."/>
            <person name="Mori K."/>
        </authorList>
    </citation>
    <scope>NUCLEOTIDE SEQUENCE</scope>
    <source>
        <strain evidence="2">NBRC 108216</strain>
    </source>
</reference>
<dbReference type="Proteomes" id="UP001161390">
    <property type="component" value="Unassembled WGS sequence"/>
</dbReference>
<reference evidence="2" key="1">
    <citation type="journal article" date="2014" name="Int. J. Syst. Evol. Microbiol.">
        <title>Complete genome of a new Firmicutes species belonging to the dominant human colonic microbiota ('Ruminococcus bicirculans') reveals two chromosomes and a selective capacity to utilize plant glucans.</title>
        <authorList>
            <consortium name="NISC Comparative Sequencing Program"/>
            <person name="Wegmann U."/>
            <person name="Louis P."/>
            <person name="Goesmann A."/>
            <person name="Henrissat B."/>
            <person name="Duncan S.H."/>
            <person name="Flint H.J."/>
        </authorList>
    </citation>
    <scope>NUCLEOTIDE SEQUENCE</scope>
    <source>
        <strain evidence="2">NBRC 108216</strain>
    </source>
</reference>
<dbReference type="RefSeq" id="WP_284371787.1">
    <property type="nucleotide sequence ID" value="NZ_BSNJ01000003.1"/>
</dbReference>
<keyword evidence="1" id="KW-0472">Membrane</keyword>
<comment type="caution">
    <text evidence="2">The sequence shown here is derived from an EMBL/GenBank/DDBJ whole genome shotgun (WGS) entry which is preliminary data.</text>
</comment>